<feature type="compositionally biased region" description="Basic residues" evidence="1">
    <location>
        <begin position="314"/>
        <end position="328"/>
    </location>
</feature>
<feature type="region of interest" description="Disordered" evidence="1">
    <location>
        <begin position="296"/>
        <end position="330"/>
    </location>
</feature>
<dbReference type="Proteomes" id="UP000774617">
    <property type="component" value="Unassembled WGS sequence"/>
</dbReference>
<feature type="compositionally biased region" description="Gly residues" evidence="1">
    <location>
        <begin position="195"/>
        <end position="205"/>
    </location>
</feature>
<protein>
    <submittedName>
        <fullName evidence="2">Uncharacterized protein</fullName>
    </submittedName>
</protein>
<name>A0ABQ8GDY1_9PEZI</name>
<feature type="region of interest" description="Disordered" evidence="1">
    <location>
        <begin position="189"/>
        <end position="232"/>
    </location>
</feature>
<sequence>MSLFNQPRGQRRGGTQQPAAPPRRQQGVGGAPIRRSIYDLERGLFGRRTQGRPGGGSTRRQLGSLFRTPPPRAQRFVDPTPSQHFGRRQQAPGQYAPRYQQQQRALFEPLPPYSSVRESGGLFGRSGAAPISEPYPGLSARGDGGIFGGGGSRNSGGMFSRGGSSGAGLFGKTFGTALLGYPSGGLRMFQPSRATGGGRGAGGSGSLRRRRREALQRRRSETGTSYKHGAARGGNSAYKKGLWALEDLEHGDGRFGHEFGGDGVALHRKRNATGARWSCVAATARKSAYKNSLWDDEDLEDEQSDEEEGETLHRVRRQSKGYGAHRKHQDAGAVKIDYMRSLREVEDFEDEQFDDEGFDDEYLW</sequence>
<keyword evidence="3" id="KW-1185">Reference proteome</keyword>
<dbReference type="EMBL" id="JAGTJR010000010">
    <property type="protein sequence ID" value="KAH7053151.1"/>
    <property type="molecule type" value="Genomic_DNA"/>
</dbReference>
<evidence type="ECO:0000313" key="2">
    <source>
        <dbReference type="EMBL" id="KAH7053151.1"/>
    </source>
</evidence>
<comment type="caution">
    <text evidence="2">The sequence shown here is derived from an EMBL/GenBank/DDBJ whole genome shotgun (WGS) entry which is preliminary data.</text>
</comment>
<feature type="region of interest" description="Disordered" evidence="1">
    <location>
        <begin position="1"/>
        <end position="97"/>
    </location>
</feature>
<proteinExistence type="predicted"/>
<organism evidence="2 3">
    <name type="scientific">Macrophomina phaseolina</name>
    <dbReference type="NCBI Taxonomy" id="35725"/>
    <lineage>
        <taxon>Eukaryota</taxon>
        <taxon>Fungi</taxon>
        <taxon>Dikarya</taxon>
        <taxon>Ascomycota</taxon>
        <taxon>Pezizomycotina</taxon>
        <taxon>Dothideomycetes</taxon>
        <taxon>Dothideomycetes incertae sedis</taxon>
        <taxon>Botryosphaeriales</taxon>
        <taxon>Botryosphaeriaceae</taxon>
        <taxon>Macrophomina</taxon>
    </lineage>
</organism>
<reference evidence="2 3" key="1">
    <citation type="journal article" date="2021" name="Nat. Commun.">
        <title>Genetic determinants of endophytism in the Arabidopsis root mycobiome.</title>
        <authorList>
            <person name="Mesny F."/>
            <person name="Miyauchi S."/>
            <person name="Thiergart T."/>
            <person name="Pickel B."/>
            <person name="Atanasova L."/>
            <person name="Karlsson M."/>
            <person name="Huettel B."/>
            <person name="Barry K.W."/>
            <person name="Haridas S."/>
            <person name="Chen C."/>
            <person name="Bauer D."/>
            <person name="Andreopoulos W."/>
            <person name="Pangilinan J."/>
            <person name="LaButti K."/>
            <person name="Riley R."/>
            <person name="Lipzen A."/>
            <person name="Clum A."/>
            <person name="Drula E."/>
            <person name="Henrissat B."/>
            <person name="Kohler A."/>
            <person name="Grigoriev I.V."/>
            <person name="Martin F.M."/>
            <person name="Hacquard S."/>
        </authorList>
    </citation>
    <scope>NUCLEOTIDE SEQUENCE [LARGE SCALE GENOMIC DNA]</scope>
    <source>
        <strain evidence="2 3">MPI-SDFR-AT-0080</strain>
    </source>
</reference>
<evidence type="ECO:0000256" key="1">
    <source>
        <dbReference type="SAM" id="MobiDB-lite"/>
    </source>
</evidence>
<evidence type="ECO:0000313" key="3">
    <source>
        <dbReference type="Proteomes" id="UP000774617"/>
    </source>
</evidence>
<accession>A0ABQ8GDY1</accession>
<feature type="compositionally biased region" description="Low complexity" evidence="1">
    <location>
        <begin position="13"/>
        <end position="26"/>
    </location>
</feature>
<feature type="compositionally biased region" description="Acidic residues" evidence="1">
    <location>
        <begin position="296"/>
        <end position="309"/>
    </location>
</feature>
<gene>
    <name evidence="2" type="ORF">B0J12DRAFT_46584</name>
</gene>